<keyword evidence="2 4" id="KW-0106">Calcium</keyword>
<dbReference type="OrthoDB" id="191686at2759"/>
<feature type="compositionally biased region" description="Basic residues" evidence="5">
    <location>
        <begin position="7"/>
        <end position="17"/>
    </location>
</feature>
<dbReference type="SMART" id="SM00054">
    <property type="entry name" value="EFh"/>
    <property type="match status" value="2"/>
</dbReference>
<dbReference type="GO" id="GO:0019900">
    <property type="term" value="F:kinase binding"/>
    <property type="evidence" value="ECO:0007669"/>
    <property type="project" value="UniProtKB-UniRule"/>
</dbReference>
<proteinExistence type="inferred from homology"/>
<evidence type="ECO:0000256" key="5">
    <source>
        <dbReference type="SAM" id="MobiDB-lite"/>
    </source>
</evidence>
<feature type="domain" description="EF-hand" evidence="6">
    <location>
        <begin position="81"/>
        <end position="116"/>
    </location>
</feature>
<dbReference type="PROSITE" id="PS00018">
    <property type="entry name" value="EF_HAND_1"/>
    <property type="match status" value="1"/>
</dbReference>
<dbReference type="Pfam" id="PF00036">
    <property type="entry name" value="EF-hand_1"/>
    <property type="match status" value="1"/>
</dbReference>
<dbReference type="FunFam" id="1.10.238.10:FF:000073">
    <property type="entry name" value="calcineurin B-like protein 3"/>
    <property type="match status" value="1"/>
</dbReference>
<feature type="region of interest" description="Disordered" evidence="5">
    <location>
        <begin position="1"/>
        <end position="26"/>
    </location>
</feature>
<dbReference type="InterPro" id="IPR011992">
    <property type="entry name" value="EF-hand-dom_pair"/>
</dbReference>
<keyword evidence="4" id="KW-0472">Membrane</keyword>
<comment type="function">
    <text evidence="4">Acts as a calcium sensor. CBL proteins interact with CIPK serine-threonine protein kinases. Binding of a CBL protein to the regulatory NAF domain of a CIPK protein lead to the activation of the kinase in a calcium-dependent manner.</text>
</comment>
<dbReference type="InterPro" id="IPR045198">
    <property type="entry name" value="CNBL1-10"/>
</dbReference>
<feature type="domain" description="EF-hand" evidence="6">
    <location>
        <begin position="168"/>
        <end position="203"/>
    </location>
</feature>
<keyword evidence="1 4" id="KW-0677">Repeat</keyword>
<dbReference type="InterPro" id="IPR018247">
    <property type="entry name" value="EF_Hand_1_Ca_BS"/>
</dbReference>
<reference evidence="7" key="1">
    <citation type="journal article" date="2020" name="Plant Biotechnol. J.">
        <title>The pomegranate (Punica granatum L.) draft genome dissects genetic divergence between soft- and hard-seeded cultivars.</title>
        <authorList>
            <person name="Luo X."/>
            <person name="Li H."/>
            <person name="Wu Z."/>
            <person name="Yao W."/>
            <person name="Zhao P."/>
            <person name="Cao D."/>
            <person name="Yu H."/>
            <person name="Li K."/>
            <person name="Poudel K."/>
            <person name="Zhao D."/>
            <person name="Zhang F."/>
            <person name="Xia X."/>
            <person name="Chen L."/>
            <person name="Wang Q."/>
            <person name="Jing D."/>
            <person name="Cao S."/>
        </authorList>
    </citation>
    <scope>NUCLEOTIDE SEQUENCE [LARGE SCALE GENOMIC DNA]</scope>
    <source>
        <strain evidence="7">cv. Tunisia</strain>
    </source>
</reference>
<dbReference type="PANTHER" id="PTHR23056">
    <property type="entry name" value="CALCINEURIN B"/>
    <property type="match status" value="1"/>
</dbReference>
<dbReference type="PANTHER" id="PTHR23056:SF105">
    <property type="entry name" value="CALCINEURIN B-LIKE PROTEIN"/>
    <property type="match status" value="1"/>
</dbReference>
<dbReference type="RefSeq" id="XP_031395096.1">
    <property type="nucleotide sequence ID" value="XM_031539236.1"/>
</dbReference>
<evidence type="ECO:0000256" key="3">
    <source>
        <dbReference type="ARBA" id="ARBA00023774"/>
    </source>
</evidence>
<dbReference type="GeneID" id="116206381"/>
<dbReference type="GO" id="GO:0016020">
    <property type="term" value="C:membrane"/>
    <property type="evidence" value="ECO:0007669"/>
    <property type="project" value="UniProtKB-SubCell"/>
</dbReference>
<dbReference type="PROSITE" id="PS50222">
    <property type="entry name" value="EF_HAND_2"/>
    <property type="match status" value="2"/>
</dbReference>
<organism evidence="7 8">
    <name type="scientific">Punica granatum</name>
    <name type="common">Pomegranate</name>
    <dbReference type="NCBI Taxonomy" id="22663"/>
    <lineage>
        <taxon>Eukaryota</taxon>
        <taxon>Viridiplantae</taxon>
        <taxon>Streptophyta</taxon>
        <taxon>Embryophyta</taxon>
        <taxon>Tracheophyta</taxon>
        <taxon>Spermatophyta</taxon>
        <taxon>Magnoliopsida</taxon>
        <taxon>eudicotyledons</taxon>
        <taxon>Gunneridae</taxon>
        <taxon>Pentapetalae</taxon>
        <taxon>rosids</taxon>
        <taxon>malvids</taxon>
        <taxon>Myrtales</taxon>
        <taxon>Lythraceae</taxon>
        <taxon>Punica</taxon>
    </lineage>
</organism>
<evidence type="ECO:0000256" key="2">
    <source>
        <dbReference type="ARBA" id="ARBA00022837"/>
    </source>
</evidence>
<accession>A0A6P8DP60</accession>
<dbReference type="PRINTS" id="PR00450">
    <property type="entry name" value="RECOVERIN"/>
</dbReference>
<dbReference type="Pfam" id="PF13202">
    <property type="entry name" value="EF-hand_5"/>
    <property type="match status" value="1"/>
</dbReference>
<evidence type="ECO:0000256" key="4">
    <source>
        <dbReference type="RuleBase" id="RU369080"/>
    </source>
</evidence>
<gene>
    <name evidence="8" type="primary">LOC116206381</name>
</gene>
<dbReference type="Proteomes" id="UP000515151">
    <property type="component" value="Chromosome 4"/>
</dbReference>
<keyword evidence="7" id="KW-1185">Reference proteome</keyword>
<dbReference type="Gene3D" id="1.10.238.10">
    <property type="entry name" value="EF-hand"/>
    <property type="match status" value="1"/>
</dbReference>
<dbReference type="GO" id="GO:0019722">
    <property type="term" value="P:calcium-mediated signaling"/>
    <property type="evidence" value="ECO:0007669"/>
    <property type="project" value="UniProtKB-UniRule"/>
</dbReference>
<evidence type="ECO:0000259" key="6">
    <source>
        <dbReference type="PROSITE" id="PS50222"/>
    </source>
</evidence>
<sequence length="231" mass="26085">MGGGPSKKLKAKPTRRPGLKDPTSLASETPCISLSLAVTVSEVESLYELFRKISSSLVNDGLIHKEELQLALFKNSSKRNLFLDRSLQIFDLFDVNGNGRIEFSEFVRSLAIFHPKTTDQVKASYAFRLYDLRQTGCIERVEFWLHGQLKEMVLALFYESELNLSDDVVETIVNKTFAEADAKGDGKIDEEEWRDYVAKNPSLLKNMTLPYLMDISVAFPSFVLNSTDTSQ</sequence>
<evidence type="ECO:0000313" key="7">
    <source>
        <dbReference type="Proteomes" id="UP000515151"/>
    </source>
</evidence>
<dbReference type="InterPro" id="IPR002048">
    <property type="entry name" value="EF_hand_dom"/>
</dbReference>
<dbReference type="SUPFAM" id="SSF47473">
    <property type="entry name" value="EF-hand"/>
    <property type="match status" value="1"/>
</dbReference>
<name>A0A6P8DP60_PUNGR</name>
<evidence type="ECO:0000256" key="1">
    <source>
        <dbReference type="ARBA" id="ARBA00022737"/>
    </source>
</evidence>
<comment type="subcellular location">
    <subcellularLocation>
        <location evidence="4">Membrane</location>
    </subcellularLocation>
</comment>
<keyword evidence="4" id="KW-0479">Metal-binding</keyword>
<protein>
    <recommendedName>
        <fullName evidence="4">Calcineurin B-like protein</fullName>
    </recommendedName>
</protein>
<reference evidence="8" key="2">
    <citation type="submission" date="2025-08" db="UniProtKB">
        <authorList>
            <consortium name="RefSeq"/>
        </authorList>
    </citation>
    <scope>IDENTIFICATION</scope>
    <source>
        <tissue evidence="8">Leaf</tissue>
    </source>
</reference>
<comment type="subunit">
    <text evidence="4">Homodimer. Interacts with CIPK.</text>
</comment>
<comment type="similarity">
    <text evidence="3 4">Belongs to the calcineurin regulatory subunit family.</text>
</comment>
<dbReference type="GO" id="GO:0005509">
    <property type="term" value="F:calcium ion binding"/>
    <property type="evidence" value="ECO:0007669"/>
    <property type="project" value="UniProtKB-UniRule"/>
</dbReference>
<dbReference type="AlphaFoldDB" id="A0A6P8DP60"/>
<evidence type="ECO:0000313" key="8">
    <source>
        <dbReference type="RefSeq" id="XP_031395096.1"/>
    </source>
</evidence>